<keyword evidence="2" id="KW-1185">Reference proteome</keyword>
<dbReference type="EMBL" id="CACVBS010000056">
    <property type="protein sequence ID" value="CAA7266759.1"/>
    <property type="molecule type" value="Genomic_DNA"/>
</dbReference>
<name>A0A8S0VSE7_CYCAE</name>
<dbReference type="Proteomes" id="UP000467700">
    <property type="component" value="Unassembled WGS sequence"/>
</dbReference>
<dbReference type="OrthoDB" id="2987979at2759"/>
<evidence type="ECO:0000313" key="1">
    <source>
        <dbReference type="EMBL" id="CAA7266759.1"/>
    </source>
</evidence>
<dbReference type="AlphaFoldDB" id="A0A8S0VSE7"/>
<evidence type="ECO:0008006" key="3">
    <source>
        <dbReference type="Google" id="ProtNLM"/>
    </source>
</evidence>
<organism evidence="1 2">
    <name type="scientific">Cyclocybe aegerita</name>
    <name type="common">Black poplar mushroom</name>
    <name type="synonym">Agrocybe aegerita</name>
    <dbReference type="NCBI Taxonomy" id="1973307"/>
    <lineage>
        <taxon>Eukaryota</taxon>
        <taxon>Fungi</taxon>
        <taxon>Dikarya</taxon>
        <taxon>Basidiomycota</taxon>
        <taxon>Agaricomycotina</taxon>
        <taxon>Agaricomycetes</taxon>
        <taxon>Agaricomycetidae</taxon>
        <taxon>Agaricales</taxon>
        <taxon>Agaricineae</taxon>
        <taxon>Bolbitiaceae</taxon>
        <taxon>Cyclocybe</taxon>
    </lineage>
</organism>
<sequence length="561" mass="63947">MLHNVCKSTKPRLTGNDIPDDIWRHIALHIASEEPLHKFYRLISVNRTFFNVILDAKYGEVRWVRLSEKFMRGLQRLQNPIISSHVRRLYIRAWFIEYLLKREALIKPPPPYKACRLFTCCVGQRARKRLDSAKPRKNSTSSEPLPHLSSEEIIRLLINAVQGMKNVTELHFEWRDLPLNKDTRIFLTSTRKAFSSCLRKLVLQAQISKFKELLARADYENLDELDFHFDYSPTWRRKSADGQEAKEGTAEEDPDAGDLIQTVLPFISHWKARLRSLVITSFSSLDLSEFLSGLPSMPTLRHFGVNISLNKSHLSDPSGLINILTTHSSSLLHVSIKPGLPANCEQYNKVHVQRQMKCDWAAIHDLLLSSPQCLVGLESLEIPSICPRATLPLVRRSCDTLMRLALTGYYLSEEEVTEVINVFSHRAFELQRLHLEVKLLVTSLFHLLATRLPNLYSLVLVYEQHIPLDSPPAACTSCHARLEAIRHRDIRRALPPSKHRRALVEHARVPRRAHDHGPRLGAGAEHTDVEGVSEGCDVWSAGEVSVCADRAGLVRQVGHLR</sequence>
<comment type="caution">
    <text evidence="1">The sequence shown here is derived from an EMBL/GenBank/DDBJ whole genome shotgun (WGS) entry which is preliminary data.</text>
</comment>
<evidence type="ECO:0000313" key="2">
    <source>
        <dbReference type="Proteomes" id="UP000467700"/>
    </source>
</evidence>
<protein>
    <recommendedName>
        <fullName evidence="3">F-box domain-containing protein</fullName>
    </recommendedName>
</protein>
<proteinExistence type="predicted"/>
<reference evidence="1 2" key="1">
    <citation type="submission" date="2020-01" db="EMBL/GenBank/DDBJ databases">
        <authorList>
            <person name="Gupta K D."/>
        </authorList>
    </citation>
    <scope>NUCLEOTIDE SEQUENCE [LARGE SCALE GENOMIC DNA]</scope>
</reference>
<accession>A0A8S0VSE7</accession>
<dbReference type="SUPFAM" id="SSF52047">
    <property type="entry name" value="RNI-like"/>
    <property type="match status" value="1"/>
</dbReference>
<gene>
    <name evidence="1" type="ORF">AAE3_LOCUS8931</name>
</gene>